<dbReference type="CDD" id="cd00047">
    <property type="entry name" value="PTPc"/>
    <property type="match status" value="1"/>
</dbReference>
<gene>
    <name evidence="10" type="ORF">C7M84_023562</name>
</gene>
<keyword evidence="5" id="KW-0238">DNA-binding</keyword>
<dbReference type="GO" id="GO:0003700">
    <property type="term" value="F:DNA-binding transcription factor activity"/>
    <property type="evidence" value="ECO:0007669"/>
    <property type="project" value="InterPro"/>
</dbReference>
<dbReference type="Pfam" id="PF03131">
    <property type="entry name" value="bZIP_Maf"/>
    <property type="match status" value="1"/>
</dbReference>
<dbReference type="InterPro" id="IPR000387">
    <property type="entry name" value="Tyr_Pase_dom"/>
</dbReference>
<evidence type="ECO:0000259" key="9">
    <source>
        <dbReference type="PROSITE" id="PS50056"/>
    </source>
</evidence>
<organism evidence="10 11">
    <name type="scientific">Penaeus vannamei</name>
    <name type="common">Whiteleg shrimp</name>
    <name type="synonym">Litopenaeus vannamei</name>
    <dbReference type="NCBI Taxonomy" id="6689"/>
    <lineage>
        <taxon>Eukaryota</taxon>
        <taxon>Metazoa</taxon>
        <taxon>Ecdysozoa</taxon>
        <taxon>Arthropoda</taxon>
        <taxon>Crustacea</taxon>
        <taxon>Multicrustacea</taxon>
        <taxon>Malacostraca</taxon>
        <taxon>Eumalacostraca</taxon>
        <taxon>Eucarida</taxon>
        <taxon>Decapoda</taxon>
        <taxon>Dendrobranchiata</taxon>
        <taxon>Penaeoidea</taxon>
        <taxon>Penaeidae</taxon>
        <taxon>Penaeus</taxon>
    </lineage>
</organism>
<dbReference type="EMBL" id="QCYY01000709">
    <property type="protein sequence ID" value="ROT83257.1"/>
    <property type="molecule type" value="Genomic_DNA"/>
</dbReference>
<keyword evidence="7" id="KW-0539">Nucleus</keyword>
<sequence>MQIIYVAAGLFTFLLLLTIGLCSLLCFYRRRNKHLEEEEVTESLSGSLGRIFRSLRRSHTLMSQPAVDVKPVPREELVPQYVEKLKDSELGFRREYEALPEKFYDRTSRASDLIENAPKNRYPDIKAYDQTRVKLSQINGAVGTDYINANYVLGYKERKKFICAQGPMDTTVDDFWRMIVEQRCGVCVMLTNLEETGKIKCVKYWPEAGQIKTFGNITVHLIKEKAYSDYMVRTLRAEWGEPDDPQTHEVLQYYLLWKDFIAPEHPTGVLSFLRRINEAYSHDQGLLVHCSAGVGRTGTLVALDSLVMELDEEGQASIFNFICDLRHQRNFLKQYVFIHRALMEYSQFGNTELTISQLKEVYSNHTHHDSLDDSSPLEKEFENVQAGPALHGSDKEDFWPPLSPSPCDISDDELVSISVRDLNRQLKLRGLSREDIIKMKQRRRTLKNRGYAASCRIKRIEQKDELESERTTEQVDIDKLVSENVSMRSEIDRLFQNYEALKKFANLKNIPLPPDLETL</sequence>
<evidence type="ECO:0000256" key="5">
    <source>
        <dbReference type="ARBA" id="ARBA00023125"/>
    </source>
</evidence>
<feature type="domain" description="Tyrosine-protein phosphatase" evidence="8">
    <location>
        <begin position="92"/>
        <end position="345"/>
    </location>
</feature>
<dbReference type="InterPro" id="IPR016130">
    <property type="entry name" value="Tyr_Pase_AS"/>
</dbReference>
<dbReference type="InterPro" id="IPR000242">
    <property type="entry name" value="PTP_cat"/>
</dbReference>
<dbReference type="CDD" id="cd14717">
    <property type="entry name" value="bZIP_Maf_small"/>
    <property type="match status" value="1"/>
</dbReference>
<evidence type="ECO:0000256" key="7">
    <source>
        <dbReference type="ARBA" id="ARBA00023242"/>
    </source>
</evidence>
<dbReference type="OrthoDB" id="5974330at2759"/>
<dbReference type="SMART" id="SM00338">
    <property type="entry name" value="BRLZ"/>
    <property type="match status" value="1"/>
</dbReference>
<dbReference type="InterPro" id="IPR008917">
    <property type="entry name" value="TF_DNA-bd_sf"/>
</dbReference>
<keyword evidence="4" id="KW-0805">Transcription regulation</keyword>
<dbReference type="SUPFAM" id="SSF52799">
    <property type="entry name" value="(Phosphotyrosine protein) phosphatases II"/>
    <property type="match status" value="1"/>
</dbReference>
<dbReference type="PROSITE" id="PS50056">
    <property type="entry name" value="TYR_PHOSPHATASE_2"/>
    <property type="match status" value="1"/>
</dbReference>
<keyword evidence="6" id="KW-0804">Transcription</keyword>
<dbReference type="SMART" id="SM00404">
    <property type="entry name" value="PTPc_motif"/>
    <property type="match status" value="1"/>
</dbReference>
<dbReference type="GO" id="GO:0048666">
    <property type="term" value="P:neuron development"/>
    <property type="evidence" value="ECO:0007669"/>
    <property type="project" value="UniProtKB-ARBA"/>
</dbReference>
<comment type="subcellular location">
    <subcellularLocation>
        <location evidence="1">Nucleus</location>
    </subcellularLocation>
</comment>
<evidence type="ECO:0000256" key="2">
    <source>
        <dbReference type="ARBA" id="ARBA00008500"/>
    </source>
</evidence>
<dbReference type="PANTHER" id="PTHR19134">
    <property type="entry name" value="RECEPTOR-TYPE TYROSINE-PROTEIN PHOSPHATASE"/>
    <property type="match status" value="1"/>
</dbReference>
<dbReference type="GO" id="GO:0003677">
    <property type="term" value="F:DNA binding"/>
    <property type="evidence" value="ECO:0007669"/>
    <property type="project" value="UniProtKB-KW"/>
</dbReference>
<dbReference type="PRINTS" id="PR00700">
    <property type="entry name" value="PRTYPHPHTASE"/>
</dbReference>
<dbReference type="InterPro" id="IPR004827">
    <property type="entry name" value="bZIP"/>
</dbReference>
<dbReference type="SUPFAM" id="SSF47454">
    <property type="entry name" value="A DNA-binding domain in eukaryotic transcription factors"/>
    <property type="match status" value="1"/>
</dbReference>
<keyword evidence="3" id="KW-0678">Repressor</keyword>
<proteinExistence type="inferred from homology"/>
<dbReference type="InterPro" id="IPR029021">
    <property type="entry name" value="Prot-tyrosine_phosphatase-like"/>
</dbReference>
<evidence type="ECO:0000256" key="4">
    <source>
        <dbReference type="ARBA" id="ARBA00023015"/>
    </source>
</evidence>
<comment type="similarity">
    <text evidence="2">Belongs to the bZIP family. Maf subfamily.</text>
</comment>
<dbReference type="InterPro" id="IPR003595">
    <property type="entry name" value="Tyr_Pase_cat"/>
</dbReference>
<name>A0A3R7MJB7_PENVA</name>
<dbReference type="STRING" id="6689.A0A3R7MJB7"/>
<comment type="caution">
    <text evidence="10">The sequence shown here is derived from an EMBL/GenBank/DDBJ whole genome shotgun (WGS) entry which is preliminary data.</text>
</comment>
<dbReference type="FunFam" id="1.20.5.170:FF:000011">
    <property type="entry name" value="Transcription factor MafG, putative"/>
    <property type="match status" value="1"/>
</dbReference>
<dbReference type="PROSITE" id="PS50055">
    <property type="entry name" value="TYR_PHOSPHATASE_PTP"/>
    <property type="match status" value="1"/>
</dbReference>
<dbReference type="GO" id="GO:0004725">
    <property type="term" value="F:protein tyrosine phosphatase activity"/>
    <property type="evidence" value="ECO:0007669"/>
    <property type="project" value="InterPro"/>
</dbReference>
<evidence type="ECO:0000256" key="3">
    <source>
        <dbReference type="ARBA" id="ARBA00022491"/>
    </source>
</evidence>
<protein>
    <submittedName>
        <fullName evidence="10">Putative tyrosine-protein phosphatase 69D</fullName>
    </submittedName>
</protein>
<dbReference type="InterPro" id="IPR050348">
    <property type="entry name" value="Protein-Tyr_Phosphatase"/>
</dbReference>
<dbReference type="PANTHER" id="PTHR19134:SF495">
    <property type="entry name" value="TYROSINE-PROTEIN PHOSPHATASE 69D"/>
    <property type="match status" value="1"/>
</dbReference>
<dbReference type="PROSITE" id="PS00383">
    <property type="entry name" value="TYR_PHOSPHATASE_1"/>
    <property type="match status" value="1"/>
</dbReference>
<evidence type="ECO:0000259" key="8">
    <source>
        <dbReference type="PROSITE" id="PS50055"/>
    </source>
</evidence>
<feature type="domain" description="Tyrosine specific protein phosphatases" evidence="9">
    <location>
        <begin position="270"/>
        <end position="334"/>
    </location>
</feature>
<dbReference type="GO" id="GO:0005634">
    <property type="term" value="C:nucleus"/>
    <property type="evidence" value="ECO:0007669"/>
    <property type="project" value="UniProtKB-SubCell"/>
</dbReference>
<dbReference type="Gene3D" id="3.90.190.10">
    <property type="entry name" value="Protein tyrosine phosphatase superfamily"/>
    <property type="match status" value="1"/>
</dbReference>
<dbReference type="Pfam" id="PF00102">
    <property type="entry name" value="Y_phosphatase"/>
    <property type="match status" value="1"/>
</dbReference>
<dbReference type="AlphaFoldDB" id="A0A3R7MJB7"/>
<evidence type="ECO:0000313" key="10">
    <source>
        <dbReference type="EMBL" id="ROT83257.1"/>
    </source>
</evidence>
<keyword evidence="11" id="KW-1185">Reference proteome</keyword>
<dbReference type="Gene3D" id="1.20.5.170">
    <property type="match status" value="1"/>
</dbReference>
<dbReference type="SMART" id="SM00194">
    <property type="entry name" value="PTPc"/>
    <property type="match status" value="1"/>
</dbReference>
<reference evidence="10 11" key="1">
    <citation type="submission" date="2018-04" db="EMBL/GenBank/DDBJ databases">
        <authorList>
            <person name="Zhang X."/>
            <person name="Yuan J."/>
            <person name="Li F."/>
            <person name="Xiang J."/>
        </authorList>
    </citation>
    <scope>NUCLEOTIDE SEQUENCE [LARGE SCALE GENOMIC DNA]</scope>
    <source>
        <tissue evidence="10">Muscle</tissue>
    </source>
</reference>
<reference evidence="10 11" key="2">
    <citation type="submission" date="2019-01" db="EMBL/GenBank/DDBJ databases">
        <title>The decoding of complex shrimp genome reveals the adaptation for benthos swimmer, frequently molting mechanism and breeding impact on genome.</title>
        <authorList>
            <person name="Sun Y."/>
            <person name="Gao Y."/>
            <person name="Yu Y."/>
        </authorList>
    </citation>
    <scope>NUCLEOTIDE SEQUENCE [LARGE SCALE GENOMIC DNA]</scope>
    <source>
        <tissue evidence="10">Muscle</tissue>
    </source>
</reference>
<dbReference type="InterPro" id="IPR004826">
    <property type="entry name" value="bZIP_Maf"/>
</dbReference>
<evidence type="ECO:0000313" key="11">
    <source>
        <dbReference type="Proteomes" id="UP000283509"/>
    </source>
</evidence>
<accession>A0A3R7MJB7</accession>
<evidence type="ECO:0000256" key="6">
    <source>
        <dbReference type="ARBA" id="ARBA00023163"/>
    </source>
</evidence>
<evidence type="ECO:0000256" key="1">
    <source>
        <dbReference type="ARBA" id="ARBA00004123"/>
    </source>
</evidence>
<dbReference type="Proteomes" id="UP000283509">
    <property type="component" value="Unassembled WGS sequence"/>
</dbReference>